<keyword evidence="1" id="KW-0479">Metal-binding</keyword>
<proteinExistence type="predicted"/>
<dbReference type="InterPro" id="IPR013087">
    <property type="entry name" value="Znf_C2H2_type"/>
</dbReference>
<dbReference type="SMART" id="SM00355">
    <property type="entry name" value="ZnF_C2H2"/>
    <property type="match status" value="2"/>
</dbReference>
<dbReference type="PROSITE" id="PS00028">
    <property type="entry name" value="ZINC_FINGER_C2H2_1"/>
    <property type="match status" value="1"/>
</dbReference>
<evidence type="ECO:0000259" key="2">
    <source>
        <dbReference type="PROSITE" id="PS50157"/>
    </source>
</evidence>
<evidence type="ECO:0000256" key="1">
    <source>
        <dbReference type="PROSITE-ProRule" id="PRU00042"/>
    </source>
</evidence>
<feature type="domain" description="C2H2-type" evidence="2">
    <location>
        <begin position="277"/>
        <end position="305"/>
    </location>
</feature>
<accession>A0ABY6V4K3</accession>
<protein>
    <recommendedName>
        <fullName evidence="2">C2H2-type domain-containing protein</fullName>
    </recommendedName>
</protein>
<sequence length="403" mass="45416">MSWLSKTTASGSYIGHKILDDPDLDAKEQLILNELSAKCRANIASLQSQLPDHVPEALQKLENFFIEPCIEFGAMYFQWFNFAPSVYDLSNDLTIIKNMLTGIIELTQRNPCNSSIETLDTEVLDKLKWLRESLLRFLNRVAGHFGCTHRLPEPDSGFIPSQFEGLRNHVKHRILQGKDVANSSNPGLSTLQARLIDAISLRKYRFQRAQAHYKAVMGTSKVEEISQEQSRFKSPIQAGFTLDNLRAMTHIGPVHAVSNQSQKDMCNPHGDGGHFNWECSFCDAGFSDSDDLRFHLHYEHNSQFNVFDDLTPEFHVYRLVLGLRSCPLCTFTAGEDSEELVTHVISHMYEFSSNFLPWIEPSDGVGEATLDCRMDSEVETLTSNAGPNSTVLVEESFSNKDSS</sequence>
<keyword evidence="1" id="KW-0862">Zinc</keyword>
<gene>
    <name evidence="3" type="ORF">CLO192961_LOCUS469902</name>
</gene>
<keyword evidence="1" id="KW-0863">Zinc-finger</keyword>
<comment type="caution">
    <text evidence="3">The sequence shown here is derived from an EMBL/GenBank/DDBJ whole genome shotgun (WGS) entry which is preliminary data.</text>
</comment>
<dbReference type="PROSITE" id="PS50157">
    <property type="entry name" value="ZINC_FINGER_C2H2_2"/>
    <property type="match status" value="1"/>
</dbReference>
<organism evidence="3 4">
    <name type="scientific">Bionectria ochroleuca</name>
    <name type="common">Gliocladium roseum</name>
    <dbReference type="NCBI Taxonomy" id="29856"/>
    <lineage>
        <taxon>Eukaryota</taxon>
        <taxon>Fungi</taxon>
        <taxon>Dikarya</taxon>
        <taxon>Ascomycota</taxon>
        <taxon>Pezizomycotina</taxon>
        <taxon>Sordariomycetes</taxon>
        <taxon>Hypocreomycetidae</taxon>
        <taxon>Hypocreales</taxon>
        <taxon>Bionectriaceae</taxon>
        <taxon>Clonostachys</taxon>
    </lineage>
</organism>
<name>A0ABY6V4K3_BIOOC</name>
<evidence type="ECO:0000313" key="3">
    <source>
        <dbReference type="EMBL" id="VUC37358.1"/>
    </source>
</evidence>
<dbReference type="EMBL" id="CABFNS010000960">
    <property type="protein sequence ID" value="VUC37358.1"/>
    <property type="molecule type" value="Genomic_DNA"/>
</dbReference>
<evidence type="ECO:0000313" key="4">
    <source>
        <dbReference type="Proteomes" id="UP000766486"/>
    </source>
</evidence>
<dbReference type="Proteomes" id="UP000766486">
    <property type="component" value="Unassembled WGS sequence"/>
</dbReference>
<reference evidence="3 4" key="1">
    <citation type="submission" date="2019-06" db="EMBL/GenBank/DDBJ databases">
        <authorList>
            <person name="Broberg M."/>
        </authorList>
    </citation>
    <scope>NUCLEOTIDE SEQUENCE [LARGE SCALE GENOMIC DNA]</scope>
</reference>
<keyword evidence="4" id="KW-1185">Reference proteome</keyword>